<accession>A0A822ZKL9</accession>
<feature type="signal peptide" evidence="1">
    <location>
        <begin position="1"/>
        <end position="23"/>
    </location>
</feature>
<gene>
    <name evidence="2" type="ORF">HUJ06_003290</name>
</gene>
<reference evidence="2 3" key="1">
    <citation type="journal article" date="2020" name="Mol. Biol. Evol.">
        <title>Distinct Expression and Methylation Patterns for Genes with Different Fates following a Single Whole-Genome Duplication in Flowering Plants.</title>
        <authorList>
            <person name="Shi T."/>
            <person name="Rahmani R.S."/>
            <person name="Gugger P.F."/>
            <person name="Wang M."/>
            <person name="Li H."/>
            <person name="Zhang Y."/>
            <person name="Li Z."/>
            <person name="Wang Q."/>
            <person name="Van de Peer Y."/>
            <person name="Marchal K."/>
            <person name="Chen J."/>
        </authorList>
    </citation>
    <scope>NUCLEOTIDE SEQUENCE [LARGE SCALE GENOMIC DNA]</scope>
    <source>
        <tissue evidence="2">Leaf</tissue>
    </source>
</reference>
<comment type="caution">
    <text evidence="2">The sequence shown here is derived from an EMBL/GenBank/DDBJ whole genome shotgun (WGS) entry which is preliminary data.</text>
</comment>
<evidence type="ECO:0000313" key="3">
    <source>
        <dbReference type="Proteomes" id="UP000607653"/>
    </source>
</evidence>
<name>A0A822ZKL9_NELNU</name>
<feature type="chain" id="PRO_5032635211" evidence="1">
    <location>
        <begin position="24"/>
        <end position="80"/>
    </location>
</feature>
<evidence type="ECO:0000313" key="2">
    <source>
        <dbReference type="EMBL" id="DAD45060.1"/>
    </source>
</evidence>
<sequence length="80" mass="8844">MKVAVSLVFVLLILAVSSEVVRCGTPRLPLAVDPRRDQTFEKPLKNCKICCIFNPVAGGHCDCCELLVKKNGKVYSNQHE</sequence>
<dbReference type="AlphaFoldDB" id="A0A822ZKL9"/>
<dbReference type="Proteomes" id="UP000607653">
    <property type="component" value="Unassembled WGS sequence"/>
</dbReference>
<proteinExistence type="predicted"/>
<keyword evidence="3" id="KW-1185">Reference proteome</keyword>
<dbReference type="EMBL" id="DUZY01000007">
    <property type="protein sequence ID" value="DAD45060.1"/>
    <property type="molecule type" value="Genomic_DNA"/>
</dbReference>
<protein>
    <submittedName>
        <fullName evidence="2">Uncharacterized protein</fullName>
    </submittedName>
</protein>
<organism evidence="2 3">
    <name type="scientific">Nelumbo nucifera</name>
    <name type="common">Sacred lotus</name>
    <dbReference type="NCBI Taxonomy" id="4432"/>
    <lineage>
        <taxon>Eukaryota</taxon>
        <taxon>Viridiplantae</taxon>
        <taxon>Streptophyta</taxon>
        <taxon>Embryophyta</taxon>
        <taxon>Tracheophyta</taxon>
        <taxon>Spermatophyta</taxon>
        <taxon>Magnoliopsida</taxon>
        <taxon>Proteales</taxon>
        <taxon>Nelumbonaceae</taxon>
        <taxon>Nelumbo</taxon>
    </lineage>
</organism>
<evidence type="ECO:0000256" key="1">
    <source>
        <dbReference type="SAM" id="SignalP"/>
    </source>
</evidence>
<keyword evidence="1" id="KW-0732">Signal</keyword>